<keyword evidence="4" id="KW-1185">Reference proteome</keyword>
<dbReference type="SUPFAM" id="SSF47954">
    <property type="entry name" value="Cyclin-like"/>
    <property type="match status" value="1"/>
</dbReference>
<evidence type="ECO:0000313" key="3">
    <source>
        <dbReference type="EnsemblMetazoa" id="AMAM006046-PA"/>
    </source>
</evidence>
<feature type="compositionally biased region" description="Basic and acidic residues" evidence="1">
    <location>
        <begin position="313"/>
        <end position="328"/>
    </location>
</feature>
<dbReference type="AlphaFoldDB" id="A0A182SG01"/>
<reference evidence="4" key="1">
    <citation type="submission" date="2013-09" db="EMBL/GenBank/DDBJ databases">
        <title>The Genome Sequence of Anopheles maculatus species B.</title>
        <authorList>
            <consortium name="The Broad Institute Genomics Platform"/>
            <person name="Neafsey D.E."/>
            <person name="Besansky N."/>
            <person name="Howell P."/>
            <person name="Walton C."/>
            <person name="Young S.K."/>
            <person name="Zeng Q."/>
            <person name="Gargeya S."/>
            <person name="Fitzgerald M."/>
            <person name="Haas B."/>
            <person name="Abouelleil A."/>
            <person name="Allen A.W."/>
            <person name="Alvarado L."/>
            <person name="Arachchi H.M."/>
            <person name="Berlin A.M."/>
            <person name="Chapman S.B."/>
            <person name="Gainer-Dewar J."/>
            <person name="Goldberg J."/>
            <person name="Griggs A."/>
            <person name="Gujja S."/>
            <person name="Hansen M."/>
            <person name="Howarth C."/>
            <person name="Imamovic A."/>
            <person name="Ireland A."/>
            <person name="Larimer J."/>
            <person name="McCowan C."/>
            <person name="Murphy C."/>
            <person name="Pearson M."/>
            <person name="Poon T.W."/>
            <person name="Priest M."/>
            <person name="Roberts A."/>
            <person name="Saif S."/>
            <person name="Shea T."/>
            <person name="Sisk P."/>
            <person name="Sykes S."/>
            <person name="Wortman J."/>
            <person name="Nusbaum C."/>
            <person name="Birren B."/>
        </authorList>
    </citation>
    <scope>NUCLEOTIDE SEQUENCE [LARGE SCALE GENOMIC DNA]</scope>
    <source>
        <strain evidence="4">maculatus3</strain>
    </source>
</reference>
<proteinExistence type="predicted"/>
<dbReference type="GO" id="GO:2000134">
    <property type="term" value="P:negative regulation of G1/S transition of mitotic cell cycle"/>
    <property type="evidence" value="ECO:0007669"/>
    <property type="project" value="TreeGrafter"/>
</dbReference>
<feature type="region of interest" description="Disordered" evidence="1">
    <location>
        <begin position="296"/>
        <end position="328"/>
    </location>
</feature>
<feature type="domain" description="Retinoblastoma-associated protein B-box" evidence="2">
    <location>
        <begin position="35"/>
        <end position="197"/>
    </location>
</feature>
<protein>
    <recommendedName>
        <fullName evidence="2">Retinoblastoma-associated protein B-box domain-containing protein</fullName>
    </recommendedName>
</protein>
<feature type="compositionally biased region" description="Polar residues" evidence="1">
    <location>
        <begin position="1"/>
        <end position="20"/>
    </location>
</feature>
<feature type="region of interest" description="Disordered" evidence="1">
    <location>
        <begin position="138"/>
        <end position="167"/>
    </location>
</feature>
<name>A0A182SG01_9DIPT</name>
<dbReference type="GO" id="GO:0005667">
    <property type="term" value="C:transcription regulator complex"/>
    <property type="evidence" value="ECO:0007669"/>
    <property type="project" value="TreeGrafter"/>
</dbReference>
<dbReference type="Pfam" id="PF01857">
    <property type="entry name" value="RB_B"/>
    <property type="match status" value="1"/>
</dbReference>
<dbReference type="InterPro" id="IPR002719">
    <property type="entry name" value="RB_B"/>
</dbReference>
<dbReference type="GO" id="GO:0006357">
    <property type="term" value="P:regulation of transcription by RNA polymerase II"/>
    <property type="evidence" value="ECO:0007669"/>
    <property type="project" value="InterPro"/>
</dbReference>
<reference evidence="3" key="2">
    <citation type="submission" date="2020-05" db="UniProtKB">
        <authorList>
            <consortium name="EnsemblMetazoa"/>
        </authorList>
    </citation>
    <scope>IDENTIFICATION</scope>
    <source>
        <strain evidence="3">maculatus3</strain>
    </source>
</reference>
<accession>A0A182SG01</accession>
<evidence type="ECO:0000259" key="2">
    <source>
        <dbReference type="Pfam" id="PF01857"/>
    </source>
</evidence>
<dbReference type="InterPro" id="IPR036915">
    <property type="entry name" value="Cyclin-like_sf"/>
</dbReference>
<dbReference type="GO" id="GO:0000785">
    <property type="term" value="C:chromatin"/>
    <property type="evidence" value="ECO:0007669"/>
    <property type="project" value="TreeGrafter"/>
</dbReference>
<dbReference type="PANTHER" id="PTHR13742">
    <property type="entry name" value="RETINOBLASTOMA-ASSOCIATED PROTEIN RB -RELATED"/>
    <property type="match status" value="1"/>
</dbReference>
<evidence type="ECO:0000313" key="4">
    <source>
        <dbReference type="Proteomes" id="UP000075901"/>
    </source>
</evidence>
<dbReference type="EnsemblMetazoa" id="AMAM006046-RA">
    <property type="protein sequence ID" value="AMAM006046-PA"/>
    <property type="gene ID" value="AMAM006046"/>
</dbReference>
<dbReference type="Proteomes" id="UP000075901">
    <property type="component" value="Unassembled WGS sequence"/>
</dbReference>
<dbReference type="VEuPathDB" id="VectorBase:AMAM006046"/>
<dbReference type="GO" id="GO:0000977">
    <property type="term" value="F:RNA polymerase II transcription regulatory region sequence-specific DNA binding"/>
    <property type="evidence" value="ECO:0007669"/>
    <property type="project" value="TreeGrafter"/>
</dbReference>
<feature type="compositionally biased region" description="Gly residues" evidence="1">
    <location>
        <begin position="148"/>
        <end position="157"/>
    </location>
</feature>
<organism evidence="3 4">
    <name type="scientific">Anopheles maculatus</name>
    <dbReference type="NCBI Taxonomy" id="74869"/>
    <lineage>
        <taxon>Eukaryota</taxon>
        <taxon>Metazoa</taxon>
        <taxon>Ecdysozoa</taxon>
        <taxon>Arthropoda</taxon>
        <taxon>Hexapoda</taxon>
        <taxon>Insecta</taxon>
        <taxon>Pterygota</taxon>
        <taxon>Neoptera</taxon>
        <taxon>Endopterygota</taxon>
        <taxon>Diptera</taxon>
        <taxon>Nematocera</taxon>
        <taxon>Culicoidea</taxon>
        <taxon>Culicidae</taxon>
        <taxon>Anophelinae</taxon>
        <taxon>Anopheles</taxon>
        <taxon>Anopheles maculatus group</taxon>
    </lineage>
</organism>
<dbReference type="GO" id="GO:0030154">
    <property type="term" value="P:cell differentiation"/>
    <property type="evidence" value="ECO:0007669"/>
    <property type="project" value="TreeGrafter"/>
</dbReference>
<feature type="region of interest" description="Disordered" evidence="1">
    <location>
        <begin position="1"/>
        <end position="28"/>
    </location>
</feature>
<dbReference type="PANTHER" id="PTHR13742:SF17">
    <property type="entry name" value="RE32990P-RELATED"/>
    <property type="match status" value="1"/>
</dbReference>
<dbReference type="InterPro" id="IPR028309">
    <property type="entry name" value="RB_fam"/>
</dbReference>
<sequence length="328" mass="37494">HAANGSNDTQSISSFSSPQRCANDHHPPSIETRRLNFFFRKMYQVAYDRLCNLCQNLGIESEEIQKLIWTIVEFTITKRSKELMRDRHLDQLLMCAVFVTMRIKKLPHTFKQIMHCYHSQPQANSSIYRSVFIRHENSTPPAEENNGANGGGGGGEQQSGETERLPVTEMSGTSVQYDREVYGDIIKFYNDIYVRTVHQFALQYYNTDISQASLFLSPTPKSQVRNIQKSPRQISSGINLYVSTTNKISSLKDSPNVRVLTFPSSPGQSPTIHDRKVPLLVREKPGDTVVRKLTEPSAFEPTVPPKLRRLNKIHQERQHQDHEPPENE</sequence>
<evidence type="ECO:0000256" key="1">
    <source>
        <dbReference type="SAM" id="MobiDB-lite"/>
    </source>
</evidence>
<dbReference type="Gene3D" id="1.10.472.10">
    <property type="entry name" value="Cyclin-like"/>
    <property type="match status" value="1"/>
</dbReference>
<dbReference type="GO" id="GO:0005634">
    <property type="term" value="C:nucleus"/>
    <property type="evidence" value="ECO:0007669"/>
    <property type="project" value="InterPro"/>
</dbReference>